<feature type="binding site" evidence="14">
    <location>
        <position position="57"/>
    </location>
    <ligand>
        <name>ATP</name>
        <dbReference type="ChEBI" id="CHEBI:30616"/>
    </ligand>
</feature>
<dbReference type="GO" id="GO:0006450">
    <property type="term" value="P:regulation of translational fidelity"/>
    <property type="evidence" value="ECO:0007669"/>
    <property type="project" value="TreeGrafter"/>
</dbReference>
<dbReference type="PATRIC" id="fig|1423744.4.peg.680"/>
<gene>
    <name evidence="16" type="ORF">FC86_GL000662</name>
</gene>
<feature type="binding site" evidence="14">
    <location>
        <position position="30"/>
    </location>
    <ligand>
        <name>L-threonine</name>
        <dbReference type="ChEBI" id="CHEBI:57926"/>
    </ligand>
</feature>
<comment type="catalytic activity">
    <reaction evidence="12 13">
        <text>L-threonine + hydrogencarbonate + ATP = L-threonylcarbamoyladenylate + diphosphate + H2O</text>
        <dbReference type="Rhea" id="RHEA:36407"/>
        <dbReference type="ChEBI" id="CHEBI:15377"/>
        <dbReference type="ChEBI" id="CHEBI:17544"/>
        <dbReference type="ChEBI" id="CHEBI:30616"/>
        <dbReference type="ChEBI" id="CHEBI:33019"/>
        <dbReference type="ChEBI" id="CHEBI:57926"/>
        <dbReference type="ChEBI" id="CHEBI:73682"/>
        <dbReference type="EC" id="2.7.7.87"/>
    </reaction>
</comment>
<dbReference type="EC" id="2.7.7.87" evidence="3 13"/>
<keyword evidence="8 13" id="KW-0548">Nucleotidyltransferase</keyword>
<dbReference type="PANTHER" id="PTHR17490:SF16">
    <property type="entry name" value="THREONYLCARBAMOYL-AMP SYNTHASE"/>
    <property type="match status" value="1"/>
</dbReference>
<dbReference type="PANTHER" id="PTHR17490">
    <property type="entry name" value="SUA5"/>
    <property type="match status" value="1"/>
</dbReference>
<organism evidence="16 17">
    <name type="scientific">Holzapfeliella floricola DSM 23037 = JCM 16512</name>
    <dbReference type="NCBI Taxonomy" id="1423744"/>
    <lineage>
        <taxon>Bacteria</taxon>
        <taxon>Bacillati</taxon>
        <taxon>Bacillota</taxon>
        <taxon>Bacilli</taxon>
        <taxon>Lactobacillales</taxon>
        <taxon>Lactobacillaceae</taxon>
        <taxon>Holzapfeliella</taxon>
    </lineage>
</organism>
<comment type="similarity">
    <text evidence="2 13">Belongs to the SUA5 family.</text>
</comment>
<feature type="binding site" evidence="14">
    <location>
        <position position="191"/>
    </location>
    <ligand>
        <name>ATP</name>
        <dbReference type="ChEBI" id="CHEBI:30616"/>
    </ligand>
</feature>
<dbReference type="STRING" id="1423744.FC86_GL000662"/>
<evidence type="ECO:0000256" key="2">
    <source>
        <dbReference type="ARBA" id="ARBA00007663"/>
    </source>
</evidence>
<dbReference type="GO" id="GO:0061710">
    <property type="term" value="F:L-threonylcarbamoyladenylate synthase"/>
    <property type="evidence" value="ECO:0007669"/>
    <property type="project" value="UniProtKB-EC"/>
</dbReference>
<feature type="binding site" evidence="14">
    <location>
        <position position="113"/>
    </location>
    <ligand>
        <name>ATP</name>
        <dbReference type="ChEBI" id="CHEBI:30616"/>
    </ligand>
</feature>
<dbReference type="InterPro" id="IPR017945">
    <property type="entry name" value="DHBP_synth_RibB-like_a/b_dom"/>
</dbReference>
<dbReference type="InterPro" id="IPR006070">
    <property type="entry name" value="Sua5-like_dom"/>
</dbReference>
<feature type="binding site" evidence="14">
    <location>
        <position position="53"/>
    </location>
    <ligand>
        <name>ATP</name>
        <dbReference type="ChEBI" id="CHEBI:30616"/>
    </ligand>
</feature>
<accession>A0A0R2DP29</accession>
<keyword evidence="7 13" id="KW-0819">tRNA processing</keyword>
<dbReference type="Proteomes" id="UP000051378">
    <property type="component" value="Unassembled WGS sequence"/>
</dbReference>
<evidence type="ECO:0000256" key="6">
    <source>
        <dbReference type="ARBA" id="ARBA00022679"/>
    </source>
</evidence>
<evidence type="ECO:0000256" key="11">
    <source>
        <dbReference type="ARBA" id="ARBA00029774"/>
    </source>
</evidence>
<comment type="function">
    <text evidence="13">Required for the formation of a threonylcarbamoyl group on adenosine at position 37 (t(6)A37) in tRNAs that read codons beginning with adenine.</text>
</comment>
<dbReference type="OrthoDB" id="9814580at2"/>
<keyword evidence="10 13" id="KW-0067">ATP-binding</keyword>
<dbReference type="GO" id="GO:0003725">
    <property type="term" value="F:double-stranded RNA binding"/>
    <property type="evidence" value="ECO:0007669"/>
    <property type="project" value="UniProtKB-UniRule"/>
</dbReference>
<keyword evidence="5 13" id="KW-0963">Cytoplasm</keyword>
<keyword evidence="9 13" id="KW-0547">Nucleotide-binding</keyword>
<keyword evidence="6 13" id="KW-0808">Transferase</keyword>
<dbReference type="GO" id="GO:0008033">
    <property type="term" value="P:tRNA processing"/>
    <property type="evidence" value="ECO:0007669"/>
    <property type="project" value="UniProtKB-KW"/>
</dbReference>
<evidence type="ECO:0000256" key="9">
    <source>
        <dbReference type="ARBA" id="ARBA00022741"/>
    </source>
</evidence>
<evidence type="ECO:0000256" key="1">
    <source>
        <dbReference type="ARBA" id="ARBA00004496"/>
    </source>
</evidence>
<evidence type="ECO:0000313" key="17">
    <source>
        <dbReference type="Proteomes" id="UP000051378"/>
    </source>
</evidence>
<evidence type="ECO:0000256" key="10">
    <source>
        <dbReference type="ARBA" id="ARBA00022840"/>
    </source>
</evidence>
<evidence type="ECO:0000259" key="15">
    <source>
        <dbReference type="PROSITE" id="PS51163"/>
    </source>
</evidence>
<dbReference type="InterPro" id="IPR010923">
    <property type="entry name" value="T(6)A37_SUA5"/>
</dbReference>
<name>A0A0R2DP29_9LACO</name>
<dbReference type="InterPro" id="IPR050156">
    <property type="entry name" value="TC-AMP_synthase_SUA5"/>
</dbReference>
<feature type="binding site" evidence="14">
    <location>
        <position position="177"/>
    </location>
    <ligand>
        <name>L-threonine</name>
        <dbReference type="ChEBI" id="CHEBI:57926"/>
    </ligand>
</feature>
<evidence type="ECO:0000256" key="14">
    <source>
        <dbReference type="PIRSR" id="PIRSR004930-1"/>
    </source>
</evidence>
<dbReference type="SUPFAM" id="SSF55821">
    <property type="entry name" value="YrdC/RibB"/>
    <property type="match status" value="1"/>
</dbReference>
<sequence length="337" mass="37290">METKILTEEQISQGVQLLSKGSLVAFPTETVYGLGADATNDEAVQNVYRAKGRPSDNPLIVHVNSVDMVKSYVKQLPQEALQLMKTFWPGPLTIILPIEPDSLPQHVTGGLKTVAFRMPDNKLTLKLITQFNRPIVGPSANTSTKPSPTTAKHVYHDLNGKISAILDGGQTQIGLESTVIDLSVEHPVILRPGKISQKKLQEVLNQPVLMNHLKPSDNVIPKAPGMKYRHYAPSASVYVVDDVDDFLNIVKLKDLSHTAFVAEESIIKKLESQNLRYHYILGHGVAEAANKLFDALRFFDDNQDINEIFVQGFSGDDLEQAYMNRLNKAASGQHYQA</sequence>
<dbReference type="GO" id="GO:0000049">
    <property type="term" value="F:tRNA binding"/>
    <property type="evidence" value="ECO:0007669"/>
    <property type="project" value="TreeGrafter"/>
</dbReference>
<dbReference type="RefSeq" id="WP_056974879.1">
    <property type="nucleotide sequence ID" value="NZ_AYZL01000020.1"/>
</dbReference>
<evidence type="ECO:0000256" key="12">
    <source>
        <dbReference type="ARBA" id="ARBA00048366"/>
    </source>
</evidence>
<feature type="binding site" evidence="14">
    <location>
        <position position="139"/>
    </location>
    <ligand>
        <name>ATP</name>
        <dbReference type="ChEBI" id="CHEBI:30616"/>
    </ligand>
</feature>
<dbReference type="Gene3D" id="3.90.870.10">
    <property type="entry name" value="DHBP synthase"/>
    <property type="match status" value="1"/>
</dbReference>
<dbReference type="Gene3D" id="3.40.50.11030">
    <property type="entry name" value="Threonylcarbamoyl-AMP synthase, C-terminal domain"/>
    <property type="match status" value="1"/>
</dbReference>
<feature type="binding site" evidence="14">
    <location>
        <position position="147"/>
    </location>
    <ligand>
        <name>ATP</name>
        <dbReference type="ChEBI" id="CHEBI:30616"/>
    </ligand>
</feature>
<dbReference type="FunFam" id="3.90.870.10:FF:000008">
    <property type="entry name" value="Threonylcarbamoyl-AMP synthase"/>
    <property type="match status" value="1"/>
</dbReference>
<dbReference type="AlphaFoldDB" id="A0A0R2DP29"/>
<dbReference type="InterPro" id="IPR038385">
    <property type="entry name" value="Sua5/YwlC_C"/>
</dbReference>
<reference evidence="16 17" key="1">
    <citation type="journal article" date="2015" name="Genome Announc.">
        <title>Expanding the biotechnology potential of lactobacilli through comparative genomics of 213 strains and associated genera.</title>
        <authorList>
            <person name="Sun Z."/>
            <person name="Harris H.M."/>
            <person name="McCann A."/>
            <person name="Guo C."/>
            <person name="Argimon S."/>
            <person name="Zhang W."/>
            <person name="Yang X."/>
            <person name="Jeffery I.B."/>
            <person name="Cooney J.C."/>
            <person name="Kagawa T.F."/>
            <person name="Liu W."/>
            <person name="Song Y."/>
            <person name="Salvetti E."/>
            <person name="Wrobel A."/>
            <person name="Rasinkangas P."/>
            <person name="Parkhill J."/>
            <person name="Rea M.C."/>
            <person name="O'Sullivan O."/>
            <person name="Ritari J."/>
            <person name="Douillard F.P."/>
            <person name="Paul Ross R."/>
            <person name="Yang R."/>
            <person name="Briner A.E."/>
            <person name="Felis G.E."/>
            <person name="de Vos W.M."/>
            <person name="Barrangou R."/>
            <person name="Klaenhammer T.R."/>
            <person name="Caufield P.W."/>
            <person name="Cui Y."/>
            <person name="Zhang H."/>
            <person name="O'Toole P.W."/>
        </authorList>
    </citation>
    <scope>NUCLEOTIDE SEQUENCE [LARGE SCALE GENOMIC DNA]</scope>
    <source>
        <strain evidence="16 17">DSM 23037</strain>
    </source>
</reference>
<feature type="binding site" evidence="14">
    <location>
        <position position="62"/>
    </location>
    <ligand>
        <name>L-threonine</name>
        <dbReference type="ChEBI" id="CHEBI:57926"/>
    </ligand>
</feature>
<dbReference type="InterPro" id="IPR005145">
    <property type="entry name" value="Sua5_C"/>
</dbReference>
<protein>
    <recommendedName>
        <fullName evidence="4 13">Threonylcarbamoyl-AMP synthase</fullName>
        <shortName evidence="13">TC-AMP synthase</shortName>
        <ecNumber evidence="3 13">2.7.7.87</ecNumber>
    </recommendedName>
    <alternativeName>
        <fullName evidence="11 13">L-threonylcarbamoyladenylate synthase</fullName>
    </alternativeName>
</protein>
<evidence type="ECO:0000256" key="7">
    <source>
        <dbReference type="ARBA" id="ARBA00022694"/>
    </source>
</evidence>
<dbReference type="GO" id="GO:0005524">
    <property type="term" value="F:ATP binding"/>
    <property type="evidence" value="ECO:0007669"/>
    <property type="project" value="UniProtKB-UniRule"/>
</dbReference>
<dbReference type="PIRSF" id="PIRSF004930">
    <property type="entry name" value="Tln_factor_SUA5"/>
    <property type="match status" value="1"/>
</dbReference>
<feature type="binding site" evidence="14">
    <location>
        <position position="117"/>
    </location>
    <ligand>
        <name>L-threonine</name>
        <dbReference type="ChEBI" id="CHEBI:57926"/>
    </ligand>
</feature>
<evidence type="ECO:0000256" key="5">
    <source>
        <dbReference type="ARBA" id="ARBA00022490"/>
    </source>
</evidence>
<dbReference type="GO" id="GO:0005737">
    <property type="term" value="C:cytoplasm"/>
    <property type="evidence" value="ECO:0007669"/>
    <property type="project" value="UniProtKB-SubCell"/>
</dbReference>
<dbReference type="NCBIfam" id="TIGR00057">
    <property type="entry name" value="L-threonylcarbamoyladenylate synthase"/>
    <property type="match status" value="1"/>
</dbReference>
<dbReference type="EMBL" id="AYZL01000020">
    <property type="protein sequence ID" value="KRN03557.1"/>
    <property type="molecule type" value="Genomic_DNA"/>
</dbReference>
<dbReference type="Pfam" id="PF01300">
    <property type="entry name" value="Sua5_yciO_yrdC"/>
    <property type="match status" value="1"/>
</dbReference>
<feature type="domain" description="YrdC-like" evidence="15">
    <location>
        <begin position="8"/>
        <end position="195"/>
    </location>
</feature>
<evidence type="ECO:0000256" key="3">
    <source>
        <dbReference type="ARBA" id="ARBA00012584"/>
    </source>
</evidence>
<dbReference type="PROSITE" id="PS51163">
    <property type="entry name" value="YRDC"/>
    <property type="match status" value="1"/>
</dbReference>
<keyword evidence="17" id="KW-1185">Reference proteome</keyword>
<feature type="binding site" evidence="14">
    <location>
        <position position="231"/>
    </location>
    <ligand>
        <name>ATP</name>
        <dbReference type="ChEBI" id="CHEBI:30616"/>
    </ligand>
</feature>
<evidence type="ECO:0000313" key="16">
    <source>
        <dbReference type="EMBL" id="KRN03557.1"/>
    </source>
</evidence>
<dbReference type="Pfam" id="PF03481">
    <property type="entry name" value="Sua5_C"/>
    <property type="match status" value="1"/>
</dbReference>
<proteinExistence type="inferred from homology"/>
<comment type="caution">
    <text evidence="16">The sequence shown here is derived from an EMBL/GenBank/DDBJ whole genome shotgun (WGS) entry which is preliminary data.</text>
</comment>
<evidence type="ECO:0000256" key="8">
    <source>
        <dbReference type="ARBA" id="ARBA00022695"/>
    </source>
</evidence>
<evidence type="ECO:0000256" key="13">
    <source>
        <dbReference type="PIRNR" id="PIRNR004930"/>
    </source>
</evidence>
<evidence type="ECO:0000256" key="4">
    <source>
        <dbReference type="ARBA" id="ARBA00015492"/>
    </source>
</evidence>
<comment type="subcellular location">
    <subcellularLocation>
        <location evidence="1 13">Cytoplasm</location>
    </subcellularLocation>
</comment>